<evidence type="ECO:0000313" key="1">
    <source>
        <dbReference type="EMBL" id="KKJ01164.1"/>
    </source>
</evidence>
<dbReference type="EMBL" id="AJTX02000002">
    <property type="protein sequence ID" value="KKJ01164.1"/>
    <property type="molecule type" value="Genomic_DNA"/>
</dbReference>
<protein>
    <submittedName>
        <fullName evidence="1">Nuclease subunit of the excinuclease complex</fullName>
    </submittedName>
</protein>
<dbReference type="InterPro" id="IPR049578">
    <property type="entry name" value="CAXIP1-like_GIY-YIG_dom"/>
</dbReference>
<name>A0A0M2Q2G3_PROHO</name>
<sequence>MTAPYPSLQSLDFIPYVDSEGVIPEDLFQGKVGVYGIFDADQSLCYVGLSRDIYASLRQHLVRRPHQCHWLKFQTLDRPNRTVLEGTRQQWIDENGAVPLGNGAEEAHWTQAIDAKAQMTPEEQAAVAAADDLGRSNLLRDVSRRVEAEIFAILAARGVTLKFRFDPKLKEQGLLNLKA</sequence>
<accession>A0A0M2Q2G3</accession>
<dbReference type="CDD" id="cd10450">
    <property type="entry name" value="GIY-YIG_AtGrxS16_like"/>
    <property type="match status" value="1"/>
</dbReference>
<keyword evidence="2" id="KW-1185">Reference proteome</keyword>
<comment type="caution">
    <text evidence="1">The sequence shown here is derived from an EMBL/GenBank/DDBJ whole genome shotgun (WGS) entry which is preliminary data.</text>
</comment>
<dbReference type="Proteomes" id="UP000034681">
    <property type="component" value="Unassembled WGS sequence"/>
</dbReference>
<dbReference type="STRING" id="317619.GCA_000332315_03550"/>
<gene>
    <name evidence="1" type="ORF">PROH_01870</name>
</gene>
<dbReference type="OrthoDB" id="424286at2"/>
<dbReference type="eggNOG" id="ENOG502ZBP7">
    <property type="taxonomic scope" value="Bacteria"/>
</dbReference>
<organism evidence="1 2">
    <name type="scientific">Prochlorothrix hollandica PCC 9006 = CALU 1027</name>
    <dbReference type="NCBI Taxonomy" id="317619"/>
    <lineage>
        <taxon>Bacteria</taxon>
        <taxon>Bacillati</taxon>
        <taxon>Cyanobacteriota</taxon>
        <taxon>Cyanophyceae</taxon>
        <taxon>Prochlorotrichales</taxon>
        <taxon>Prochlorotrichaceae</taxon>
        <taxon>Prochlorothrix</taxon>
    </lineage>
</organism>
<dbReference type="RefSeq" id="WP_016923774.1">
    <property type="nucleotide sequence ID" value="NZ_KB235941.1"/>
</dbReference>
<proteinExistence type="predicted"/>
<evidence type="ECO:0000313" key="2">
    <source>
        <dbReference type="Proteomes" id="UP000034681"/>
    </source>
</evidence>
<dbReference type="AlphaFoldDB" id="A0A0M2Q2G3"/>
<reference evidence="1" key="1">
    <citation type="submission" date="2012-04" db="EMBL/GenBank/DDBJ databases">
        <authorList>
            <person name="Borisov I.G."/>
            <person name="Ivanikova N.V."/>
            <person name="Pinevich A.V."/>
        </authorList>
    </citation>
    <scope>NUCLEOTIDE SEQUENCE</scope>
    <source>
        <strain evidence="1">CALU 1027</strain>
    </source>
</reference>